<organism evidence="8 9">
    <name type="scientific">Paenibacillus residui</name>
    <dbReference type="NCBI Taxonomy" id="629724"/>
    <lineage>
        <taxon>Bacteria</taxon>
        <taxon>Bacillati</taxon>
        <taxon>Bacillota</taxon>
        <taxon>Bacilli</taxon>
        <taxon>Bacillales</taxon>
        <taxon>Paenibacillaceae</taxon>
        <taxon>Paenibacillus</taxon>
    </lineage>
</organism>
<feature type="transmembrane region" description="Helical" evidence="6">
    <location>
        <begin position="20"/>
        <end position="44"/>
    </location>
</feature>
<dbReference type="RefSeq" id="WP_379285285.1">
    <property type="nucleotide sequence ID" value="NZ_JBHTIU010000001.1"/>
</dbReference>
<protein>
    <recommendedName>
        <fullName evidence="4 6">Signal peptidase I</fullName>
        <ecNumber evidence="4 6">3.4.21.89</ecNumber>
    </recommendedName>
</protein>
<evidence type="ECO:0000313" key="9">
    <source>
        <dbReference type="Proteomes" id="UP001597120"/>
    </source>
</evidence>
<evidence type="ECO:0000256" key="1">
    <source>
        <dbReference type="ARBA" id="ARBA00000677"/>
    </source>
</evidence>
<dbReference type="InterPro" id="IPR019533">
    <property type="entry name" value="Peptidase_S26"/>
</dbReference>
<dbReference type="InterPro" id="IPR019757">
    <property type="entry name" value="Pept_S26A_signal_pept_1_Lys-AS"/>
</dbReference>
<dbReference type="CDD" id="cd06530">
    <property type="entry name" value="S26_SPase_I"/>
    <property type="match status" value="1"/>
</dbReference>
<gene>
    <name evidence="8" type="primary">lepB</name>
    <name evidence="8" type="ORF">ACFQ03_00040</name>
</gene>
<reference evidence="9" key="1">
    <citation type="journal article" date="2019" name="Int. J. Syst. Evol. Microbiol.">
        <title>The Global Catalogue of Microorganisms (GCM) 10K type strain sequencing project: providing services to taxonomists for standard genome sequencing and annotation.</title>
        <authorList>
            <consortium name="The Broad Institute Genomics Platform"/>
            <consortium name="The Broad Institute Genome Sequencing Center for Infectious Disease"/>
            <person name="Wu L."/>
            <person name="Ma J."/>
        </authorList>
    </citation>
    <scope>NUCLEOTIDE SEQUENCE [LARGE SCALE GENOMIC DNA]</scope>
    <source>
        <strain evidence="9">CCUG 57263</strain>
    </source>
</reference>
<evidence type="ECO:0000313" key="8">
    <source>
        <dbReference type="EMBL" id="MFD0867532.1"/>
    </source>
</evidence>
<proteinExistence type="inferred from homology"/>
<evidence type="ECO:0000256" key="6">
    <source>
        <dbReference type="RuleBase" id="RU362042"/>
    </source>
</evidence>
<comment type="subcellular location">
    <subcellularLocation>
        <location evidence="2">Cell membrane</location>
        <topology evidence="2">Single-pass type II membrane protein</topology>
    </subcellularLocation>
    <subcellularLocation>
        <location evidence="6">Membrane</location>
        <topology evidence="6">Single-pass type II membrane protein</topology>
    </subcellularLocation>
</comment>
<evidence type="ECO:0000256" key="4">
    <source>
        <dbReference type="ARBA" id="ARBA00013208"/>
    </source>
</evidence>
<evidence type="ECO:0000259" key="7">
    <source>
        <dbReference type="Pfam" id="PF10502"/>
    </source>
</evidence>
<keyword evidence="6" id="KW-0812">Transmembrane</keyword>
<dbReference type="SUPFAM" id="SSF51306">
    <property type="entry name" value="LexA/Signal peptidase"/>
    <property type="match status" value="1"/>
</dbReference>
<dbReference type="Pfam" id="PF10502">
    <property type="entry name" value="Peptidase_S26"/>
    <property type="match status" value="1"/>
</dbReference>
<dbReference type="PROSITE" id="PS00761">
    <property type="entry name" value="SPASE_I_3"/>
    <property type="match status" value="1"/>
</dbReference>
<evidence type="ECO:0000256" key="3">
    <source>
        <dbReference type="ARBA" id="ARBA00009370"/>
    </source>
</evidence>
<comment type="similarity">
    <text evidence="3 6">Belongs to the peptidase S26 family.</text>
</comment>
<accession>A0ABW3D2C1</accession>
<dbReference type="InterPro" id="IPR019758">
    <property type="entry name" value="Pept_S26A_signal_pept_1_CS"/>
</dbReference>
<keyword evidence="9" id="KW-1185">Reference proteome</keyword>
<keyword evidence="5 6" id="KW-0378">Hydrolase</keyword>
<dbReference type="InterPro" id="IPR036286">
    <property type="entry name" value="LexA/Signal_pep-like_sf"/>
</dbReference>
<dbReference type="NCBIfam" id="TIGR02227">
    <property type="entry name" value="sigpep_I_bact"/>
    <property type="match status" value="1"/>
</dbReference>
<dbReference type="Proteomes" id="UP001597120">
    <property type="component" value="Unassembled WGS sequence"/>
</dbReference>
<dbReference type="GO" id="GO:0009003">
    <property type="term" value="F:signal peptidase activity"/>
    <property type="evidence" value="ECO:0007669"/>
    <property type="project" value="UniProtKB-EC"/>
</dbReference>
<dbReference type="Gene3D" id="2.10.109.10">
    <property type="entry name" value="Umud Fragment, subunit A"/>
    <property type="match status" value="1"/>
</dbReference>
<comment type="caution">
    <text evidence="8">The sequence shown here is derived from an EMBL/GenBank/DDBJ whole genome shotgun (WGS) entry which is preliminary data.</text>
</comment>
<dbReference type="PANTHER" id="PTHR43390">
    <property type="entry name" value="SIGNAL PEPTIDASE I"/>
    <property type="match status" value="1"/>
</dbReference>
<feature type="domain" description="Peptidase S26" evidence="7">
    <location>
        <begin position="17"/>
        <end position="181"/>
    </location>
</feature>
<dbReference type="EMBL" id="JBHTIU010000001">
    <property type="protein sequence ID" value="MFD0867532.1"/>
    <property type="molecule type" value="Genomic_DNA"/>
</dbReference>
<keyword evidence="6" id="KW-0472">Membrane</keyword>
<keyword evidence="6" id="KW-1133">Transmembrane helix</keyword>
<dbReference type="InterPro" id="IPR000223">
    <property type="entry name" value="Pept_S26A_signal_pept_1"/>
</dbReference>
<keyword evidence="6" id="KW-0645">Protease</keyword>
<evidence type="ECO:0000256" key="5">
    <source>
        <dbReference type="ARBA" id="ARBA00022801"/>
    </source>
</evidence>
<name>A0ABW3D2C1_9BACL</name>
<dbReference type="PRINTS" id="PR00727">
    <property type="entry name" value="LEADERPTASE"/>
</dbReference>
<dbReference type="PANTHER" id="PTHR43390:SF1">
    <property type="entry name" value="CHLOROPLAST PROCESSING PEPTIDASE"/>
    <property type="match status" value="1"/>
</dbReference>
<dbReference type="EC" id="3.4.21.89" evidence="4 6"/>
<evidence type="ECO:0000256" key="2">
    <source>
        <dbReference type="ARBA" id="ARBA00004401"/>
    </source>
</evidence>
<sequence length="192" mass="21979">MEQEQTSDHPTPVKSEIWEWAKALIIAAVLVLLIRWFIFTPFIVEGPSMQPNFETGERLIVNKIIYSIRKPQRGEVIVFHAPQGRDYIKRVIALPGETVKIENNKIYVNNEELEEPYIQEAVARELQNGDYYNSDFAEMTVPEGHIFVMGDNRPNSQDSRAPMVGPVPYDKVVGRADVIFWPLSKISVVSHK</sequence>
<comment type="catalytic activity">
    <reaction evidence="1 6">
        <text>Cleavage of hydrophobic, N-terminal signal or leader sequences from secreted and periplasmic proteins.</text>
        <dbReference type="EC" id="3.4.21.89"/>
    </reaction>
</comment>
<dbReference type="PROSITE" id="PS00760">
    <property type="entry name" value="SPASE_I_2"/>
    <property type="match status" value="1"/>
</dbReference>